<keyword evidence="3" id="KW-1185">Reference proteome</keyword>
<evidence type="ECO:0000313" key="2">
    <source>
        <dbReference type="EMBL" id="BBO66601.1"/>
    </source>
</evidence>
<keyword evidence="1" id="KW-0472">Membrane</keyword>
<name>A0A5K7YIM4_9BACT</name>
<dbReference type="Proteomes" id="UP000427906">
    <property type="component" value="Chromosome"/>
</dbReference>
<evidence type="ECO:0000313" key="3">
    <source>
        <dbReference type="Proteomes" id="UP000427906"/>
    </source>
</evidence>
<accession>A0A5K7YIM4</accession>
<keyword evidence="1" id="KW-0812">Transmembrane</keyword>
<organism evidence="2 3">
    <name type="scientific">Desulfosarcina alkanivorans</name>
    <dbReference type="NCBI Taxonomy" id="571177"/>
    <lineage>
        <taxon>Bacteria</taxon>
        <taxon>Pseudomonadati</taxon>
        <taxon>Thermodesulfobacteriota</taxon>
        <taxon>Desulfobacteria</taxon>
        <taxon>Desulfobacterales</taxon>
        <taxon>Desulfosarcinaceae</taxon>
        <taxon>Desulfosarcina</taxon>
    </lineage>
</organism>
<dbReference type="AlphaFoldDB" id="A0A5K7YIM4"/>
<proteinExistence type="predicted"/>
<sequence>MIAIKSKFYTGIILMILFTAVFICIFMPLFDGKNGLEYLDNLYNSISKGSAYYVDAVRTEVETIQSPEMTVTLTMKSEVQAQQTVPLFMKAGAQVGRDGAHLTVTGNMVRVLGHCLDDAQFMYDNDGASVSSKYGYAEKAVLYNWWSALKAMDFDLKQQKKFNAARIAEMVNKKAVETAYNYYGIEGQKISERFGVVLFSLIFYVVYTLWYGFGIMYLFEGAGLQLEH</sequence>
<gene>
    <name evidence="2" type="ORF">DSCA_05310</name>
</gene>
<dbReference type="RefSeq" id="WP_155314950.1">
    <property type="nucleotide sequence ID" value="NZ_AP021874.1"/>
</dbReference>
<keyword evidence="1" id="KW-1133">Transmembrane helix</keyword>
<dbReference type="OrthoDB" id="9779692at2"/>
<protein>
    <submittedName>
        <fullName evidence="2">Uncharacterized protein</fullName>
    </submittedName>
</protein>
<reference evidence="2 3" key="1">
    <citation type="submission" date="2019-11" db="EMBL/GenBank/DDBJ databases">
        <title>Comparative genomics of hydrocarbon-degrading Desulfosarcina strains.</title>
        <authorList>
            <person name="Watanabe M."/>
            <person name="Kojima H."/>
            <person name="Fukui M."/>
        </authorList>
    </citation>
    <scope>NUCLEOTIDE SEQUENCE [LARGE SCALE GENOMIC DNA]</scope>
    <source>
        <strain evidence="2 3">PL12</strain>
    </source>
</reference>
<feature type="transmembrane region" description="Helical" evidence="1">
    <location>
        <begin position="12"/>
        <end position="30"/>
    </location>
</feature>
<dbReference type="EMBL" id="AP021874">
    <property type="protein sequence ID" value="BBO66601.1"/>
    <property type="molecule type" value="Genomic_DNA"/>
</dbReference>
<evidence type="ECO:0000256" key="1">
    <source>
        <dbReference type="SAM" id="Phobius"/>
    </source>
</evidence>
<dbReference type="KEGG" id="dalk:DSCA_05310"/>
<feature type="transmembrane region" description="Helical" evidence="1">
    <location>
        <begin position="196"/>
        <end position="219"/>
    </location>
</feature>